<dbReference type="SUPFAM" id="SSF51366">
    <property type="entry name" value="Ribulose-phoshate binding barrel"/>
    <property type="match status" value="1"/>
</dbReference>
<keyword evidence="5" id="KW-0210">Decarboxylase</keyword>
<accession>A0A6M4ILQ5</accession>
<dbReference type="GO" id="GO:0004425">
    <property type="term" value="F:indole-3-glycerol-phosphate synthase activity"/>
    <property type="evidence" value="ECO:0007669"/>
    <property type="project" value="UniProtKB-EC"/>
</dbReference>
<keyword evidence="4" id="KW-0028">Amino-acid biosynthesis</keyword>
<feature type="domain" description="Indole-3-glycerol phosphate synthase" evidence="9">
    <location>
        <begin position="15"/>
        <end position="230"/>
    </location>
</feature>
<evidence type="ECO:0000256" key="5">
    <source>
        <dbReference type="ARBA" id="ARBA00022793"/>
    </source>
</evidence>
<dbReference type="Gene3D" id="3.20.20.70">
    <property type="entry name" value="Aldolase class I"/>
    <property type="match status" value="1"/>
</dbReference>
<dbReference type="InterPro" id="IPR013798">
    <property type="entry name" value="Indole-3-glycerol_P_synth_dom"/>
</dbReference>
<proteinExistence type="predicted"/>
<dbReference type="CDD" id="cd00331">
    <property type="entry name" value="IGPS"/>
    <property type="match status" value="1"/>
</dbReference>
<dbReference type="Proteomes" id="UP000500938">
    <property type="component" value="Chromosome"/>
</dbReference>
<dbReference type="InterPro" id="IPR001468">
    <property type="entry name" value="Indole-3-GlycerolPSynthase_CS"/>
</dbReference>
<keyword evidence="11" id="KW-1185">Reference proteome</keyword>
<keyword evidence="8" id="KW-0456">Lyase</keyword>
<organism evidence="10 11">
    <name type="scientific">Gemmatimonas groenlandica</name>
    <dbReference type="NCBI Taxonomy" id="2732249"/>
    <lineage>
        <taxon>Bacteria</taxon>
        <taxon>Pseudomonadati</taxon>
        <taxon>Gemmatimonadota</taxon>
        <taxon>Gemmatimonadia</taxon>
        <taxon>Gemmatimonadales</taxon>
        <taxon>Gemmatimonadaceae</taxon>
        <taxon>Gemmatimonas</taxon>
    </lineage>
</organism>
<keyword evidence="6" id="KW-0822">Tryptophan biosynthesis</keyword>
<evidence type="ECO:0000256" key="1">
    <source>
        <dbReference type="ARBA" id="ARBA00001633"/>
    </source>
</evidence>
<evidence type="ECO:0000256" key="2">
    <source>
        <dbReference type="ARBA" id="ARBA00004696"/>
    </source>
</evidence>
<evidence type="ECO:0000259" key="9">
    <source>
        <dbReference type="Pfam" id="PF00218"/>
    </source>
</evidence>
<protein>
    <recommendedName>
        <fullName evidence="3">indole-3-glycerol-phosphate synthase</fullName>
        <ecNumber evidence="3">4.1.1.48</ecNumber>
    </recommendedName>
</protein>
<evidence type="ECO:0000256" key="6">
    <source>
        <dbReference type="ARBA" id="ARBA00022822"/>
    </source>
</evidence>
<dbReference type="InterPro" id="IPR011060">
    <property type="entry name" value="RibuloseP-bd_barrel"/>
</dbReference>
<evidence type="ECO:0000256" key="3">
    <source>
        <dbReference type="ARBA" id="ARBA00012362"/>
    </source>
</evidence>
<dbReference type="PANTHER" id="PTHR22854">
    <property type="entry name" value="TRYPTOPHAN BIOSYNTHESIS PROTEIN"/>
    <property type="match status" value="1"/>
</dbReference>
<dbReference type="InterPro" id="IPR013785">
    <property type="entry name" value="Aldolase_TIM"/>
</dbReference>
<evidence type="ECO:0000313" key="10">
    <source>
        <dbReference type="EMBL" id="QJR34985.1"/>
    </source>
</evidence>
<dbReference type="GO" id="GO:0004640">
    <property type="term" value="F:phosphoribosylanthranilate isomerase activity"/>
    <property type="evidence" value="ECO:0007669"/>
    <property type="project" value="TreeGrafter"/>
</dbReference>
<comment type="catalytic activity">
    <reaction evidence="1">
        <text>1-(2-carboxyphenylamino)-1-deoxy-D-ribulose 5-phosphate + H(+) = (1S,2R)-1-C-(indol-3-yl)glycerol 3-phosphate + CO2 + H2O</text>
        <dbReference type="Rhea" id="RHEA:23476"/>
        <dbReference type="ChEBI" id="CHEBI:15377"/>
        <dbReference type="ChEBI" id="CHEBI:15378"/>
        <dbReference type="ChEBI" id="CHEBI:16526"/>
        <dbReference type="ChEBI" id="CHEBI:58613"/>
        <dbReference type="ChEBI" id="CHEBI:58866"/>
        <dbReference type="EC" id="4.1.1.48"/>
    </reaction>
</comment>
<dbReference type="UniPathway" id="UPA00035">
    <property type="reaction ID" value="UER00043"/>
</dbReference>
<keyword evidence="7" id="KW-0057">Aromatic amino acid biosynthesis</keyword>
<dbReference type="Pfam" id="PF00218">
    <property type="entry name" value="IGPS"/>
    <property type="match status" value="1"/>
</dbReference>
<dbReference type="InterPro" id="IPR045186">
    <property type="entry name" value="Indole-3-glycerol_P_synth"/>
</dbReference>
<reference evidence="10 11" key="1">
    <citation type="submission" date="2020-05" db="EMBL/GenBank/DDBJ databases">
        <title>Complete genome sequence of Gemmatimonas greenlandica TET16.</title>
        <authorList>
            <person name="Zeng Y."/>
        </authorList>
    </citation>
    <scope>NUCLEOTIDE SEQUENCE [LARGE SCALE GENOMIC DNA]</scope>
    <source>
        <strain evidence="10 11">TET16</strain>
    </source>
</reference>
<dbReference type="PROSITE" id="PS00614">
    <property type="entry name" value="IGPS"/>
    <property type="match status" value="1"/>
</dbReference>
<sequence>MARDLPSAPDAAELFAKALRGPTIRVIAEVKRASPSKGAINLGIDAAAQAARYVEGGAAAISVLTEPSRFGGALGDLADVAARVAVPAIRKDFLVHPVQLWEARVRGAAAALLIVRALSPSELPLLMDAARECGLATLVEIRDEAELERALEVGATVIGVNNRNLETLIIDPTTAPTLIPRIPAHCVAVAESGMQTPDDVAPSALAGADAILVGSAISASADPASAVRALAAIPRSASTRR</sequence>
<dbReference type="EC" id="4.1.1.48" evidence="3"/>
<evidence type="ECO:0000256" key="8">
    <source>
        <dbReference type="ARBA" id="ARBA00023239"/>
    </source>
</evidence>
<dbReference type="PANTHER" id="PTHR22854:SF2">
    <property type="entry name" value="INDOLE-3-GLYCEROL-PHOSPHATE SYNTHASE"/>
    <property type="match status" value="1"/>
</dbReference>
<dbReference type="KEGG" id="ggr:HKW67_05390"/>
<dbReference type="AlphaFoldDB" id="A0A6M4ILQ5"/>
<dbReference type="GO" id="GO:0000162">
    <property type="term" value="P:L-tryptophan biosynthetic process"/>
    <property type="evidence" value="ECO:0007669"/>
    <property type="project" value="UniProtKB-UniPathway"/>
</dbReference>
<comment type="pathway">
    <text evidence="2">Amino-acid biosynthesis; L-tryptophan biosynthesis; L-tryptophan from chorismate: step 4/5.</text>
</comment>
<dbReference type="EMBL" id="CP053085">
    <property type="protein sequence ID" value="QJR34985.1"/>
    <property type="molecule type" value="Genomic_DNA"/>
</dbReference>
<evidence type="ECO:0000313" key="11">
    <source>
        <dbReference type="Proteomes" id="UP000500938"/>
    </source>
</evidence>
<evidence type="ECO:0000256" key="7">
    <source>
        <dbReference type="ARBA" id="ARBA00023141"/>
    </source>
</evidence>
<evidence type="ECO:0000256" key="4">
    <source>
        <dbReference type="ARBA" id="ARBA00022605"/>
    </source>
</evidence>
<gene>
    <name evidence="10" type="ORF">HKW67_05390</name>
</gene>
<name>A0A6M4ILQ5_9BACT</name>